<evidence type="ECO:0000256" key="5">
    <source>
        <dbReference type="ARBA" id="ARBA00022741"/>
    </source>
</evidence>
<dbReference type="EMBL" id="RXIC02000021">
    <property type="protein sequence ID" value="KAB1219804.1"/>
    <property type="molecule type" value="Genomic_DNA"/>
</dbReference>
<keyword evidence="7 10" id="KW-0067">ATP-binding</keyword>
<evidence type="ECO:0000313" key="13">
    <source>
        <dbReference type="EMBL" id="KAB1219804.1"/>
    </source>
</evidence>
<dbReference type="InterPro" id="IPR011009">
    <property type="entry name" value="Kinase-like_dom_sf"/>
</dbReference>
<comment type="catalytic activity">
    <reaction evidence="9">
        <text>L-seryl-[protein] + ATP = O-phospho-L-seryl-[protein] + ADP + H(+)</text>
        <dbReference type="Rhea" id="RHEA:17989"/>
        <dbReference type="Rhea" id="RHEA-COMP:9863"/>
        <dbReference type="Rhea" id="RHEA-COMP:11604"/>
        <dbReference type="ChEBI" id="CHEBI:15378"/>
        <dbReference type="ChEBI" id="CHEBI:29999"/>
        <dbReference type="ChEBI" id="CHEBI:30616"/>
        <dbReference type="ChEBI" id="CHEBI:83421"/>
        <dbReference type="ChEBI" id="CHEBI:456216"/>
        <dbReference type="EC" id="2.7.11.1"/>
    </reaction>
</comment>
<evidence type="ECO:0000256" key="10">
    <source>
        <dbReference type="PROSITE-ProRule" id="PRU10141"/>
    </source>
</evidence>
<keyword evidence="5 10" id="KW-0547">Nucleotide-binding</keyword>
<evidence type="ECO:0000256" key="4">
    <source>
        <dbReference type="ARBA" id="ARBA00022679"/>
    </source>
</evidence>
<dbReference type="PROSITE" id="PS00107">
    <property type="entry name" value="PROTEIN_KINASE_ATP"/>
    <property type="match status" value="1"/>
</dbReference>
<dbReference type="Pfam" id="PF14381">
    <property type="entry name" value="EDR1_CTR1_ARMC3_pept"/>
    <property type="match status" value="1"/>
</dbReference>
<name>A0A6A1W3J3_9ROSI</name>
<dbReference type="GO" id="GO:0004674">
    <property type="term" value="F:protein serine/threonine kinase activity"/>
    <property type="evidence" value="ECO:0007669"/>
    <property type="project" value="UniProtKB-KW"/>
</dbReference>
<evidence type="ECO:0000256" key="7">
    <source>
        <dbReference type="ARBA" id="ARBA00022840"/>
    </source>
</evidence>
<keyword evidence="3" id="KW-0723">Serine/threonine-protein kinase</keyword>
<reference evidence="13 14" key="1">
    <citation type="journal article" date="2019" name="Plant Biotechnol. J.">
        <title>The red bayberry genome and genetic basis of sex determination.</title>
        <authorList>
            <person name="Jia H.M."/>
            <person name="Jia H.J."/>
            <person name="Cai Q.L."/>
            <person name="Wang Y."/>
            <person name="Zhao H.B."/>
            <person name="Yang W.F."/>
            <person name="Wang G.Y."/>
            <person name="Li Y.H."/>
            <person name="Zhan D.L."/>
            <person name="Shen Y.T."/>
            <person name="Niu Q.F."/>
            <person name="Chang L."/>
            <person name="Qiu J."/>
            <person name="Zhao L."/>
            <person name="Xie H.B."/>
            <person name="Fu W.Y."/>
            <person name="Jin J."/>
            <person name="Li X.W."/>
            <person name="Jiao Y."/>
            <person name="Zhou C.C."/>
            <person name="Tu T."/>
            <person name="Chai C.Y."/>
            <person name="Gao J.L."/>
            <person name="Fan L.J."/>
            <person name="van de Weg E."/>
            <person name="Wang J.Y."/>
            <person name="Gao Z.S."/>
        </authorList>
    </citation>
    <scope>NUCLEOTIDE SEQUENCE [LARGE SCALE GENOMIC DNA]</scope>
    <source>
        <tissue evidence="13">Leaves</tissue>
    </source>
</reference>
<comment type="similarity">
    <text evidence="1">Belongs to the protein kinase superfamily. TKL Ser/Thr protein kinase family. RAF subfamily.</text>
</comment>
<dbReference type="EC" id="2.7.11.1" evidence="2"/>
<gene>
    <name evidence="13" type="ORF">CJ030_MR3G009446</name>
</gene>
<dbReference type="CDD" id="cd13999">
    <property type="entry name" value="STKc_MAP3K-like"/>
    <property type="match status" value="1"/>
</dbReference>
<feature type="compositionally biased region" description="Low complexity" evidence="11">
    <location>
        <begin position="35"/>
        <end position="52"/>
    </location>
</feature>
<dbReference type="Gene3D" id="3.30.200.20">
    <property type="entry name" value="Phosphorylase Kinase, domain 1"/>
    <property type="match status" value="1"/>
</dbReference>
<evidence type="ECO:0000256" key="9">
    <source>
        <dbReference type="ARBA" id="ARBA00048679"/>
    </source>
</evidence>
<evidence type="ECO:0000256" key="3">
    <source>
        <dbReference type="ARBA" id="ARBA00022527"/>
    </source>
</evidence>
<dbReference type="OrthoDB" id="7537227at2759"/>
<comment type="catalytic activity">
    <reaction evidence="8">
        <text>L-threonyl-[protein] + ATP = O-phospho-L-threonyl-[protein] + ADP + H(+)</text>
        <dbReference type="Rhea" id="RHEA:46608"/>
        <dbReference type="Rhea" id="RHEA-COMP:11060"/>
        <dbReference type="Rhea" id="RHEA-COMP:11605"/>
        <dbReference type="ChEBI" id="CHEBI:15378"/>
        <dbReference type="ChEBI" id="CHEBI:30013"/>
        <dbReference type="ChEBI" id="CHEBI:30616"/>
        <dbReference type="ChEBI" id="CHEBI:61977"/>
        <dbReference type="ChEBI" id="CHEBI:456216"/>
        <dbReference type="EC" id="2.7.11.1"/>
    </reaction>
</comment>
<feature type="region of interest" description="Disordered" evidence="11">
    <location>
        <begin position="13"/>
        <end position="53"/>
    </location>
</feature>
<dbReference type="PRINTS" id="PR00109">
    <property type="entry name" value="TYRKINASE"/>
</dbReference>
<sequence>MKHLLRKLHIGGGLNEHHRFGDTRPVPSPTPSPTAPASSSSAGSSTSVDATVGRTGTFESVGDRMAWDGGASDGCVDFNLLEEEFQVQLALAISASDPDGREDPETAQIDAAKRISLGCSAPVSDSQALVKFLSLRYWVGREFRIPSIHQLIVHNSIVCELERNYNVVNYHEKVMDGFYDVYGITSKLDTQGKMPLLVDLQAISISDKVDYEVILVNRLVDLELQKLEKIACTIYRECQVFEHGLLLSGLIQKIADLVVDRMGGVVVDADEMLKRWNMRSYELRNSLNTIILPLGHLDIGLSRHRALLFKVLADRINLPCTLVKGSYYTGTDDGAVNFIKIDNRSEYIIDLMGAPGTLIPAEVPSSQLPNPGFDARGFANLLRTPQDVCLVDDEGSRMLAIPPALETVFAVGSSKAEEASAVGIQTKVTQTERFEDQWDRLLPSLHTSCESSSETSGQASTAQKKKVNDVSEYVISAAKNPAFAQKLHAVLLESGASPPPDLFSNIDAHEQSSLVSGKTADNEVGCGPDRVYSNHGQSLVPYNRVEPLNNVHYDRKQKMSAERLAQPNNKLEKVSFTSDASSPSQPTTEGIFGGGANGQFQTDAVGVNMVALNQAQMVARSLDEGQIHESFFGATADSCKRLDSFPLVNDDKQWFQNMLGIFNDIEVSKESPGKLMEMSNSGLCVASDAHGEGIRPVLWEVAKLEVRWEDLRIGERIGIGSYGEVYRADWNGTEVAVKKFLDQDLSGDALAQVKCEIEIMLRLRHPNVVLFMGAVTRPPHFSILTEFLPRGSLYRLLHRPNPPVDEKRRVRMAFDVAKGMNYLHTSKPPIVHRDLKSPNLLVDKNWVVKVCDFGLSRMKHHTFLSSKSTAGTPEWMAPEVLRNERANEKCDVYSFGVILWELSTLRIPWKGLNPMQVVGAVGFQNRRLEIPEEVDPAVAQIIHDCWQTDPQLRPSFSQLISRLRLLERLIVSANELAH</sequence>
<dbReference type="InterPro" id="IPR000719">
    <property type="entry name" value="Prot_kinase_dom"/>
</dbReference>
<dbReference type="SMART" id="SM00220">
    <property type="entry name" value="S_TKc"/>
    <property type="match status" value="1"/>
</dbReference>
<evidence type="ECO:0000256" key="1">
    <source>
        <dbReference type="ARBA" id="ARBA00010507"/>
    </source>
</evidence>
<dbReference type="InterPro" id="IPR008271">
    <property type="entry name" value="Ser/Thr_kinase_AS"/>
</dbReference>
<dbReference type="FunFam" id="3.30.200.20:FF:000060">
    <property type="entry name" value="Serine/threonine-protein kinase isoform 1"/>
    <property type="match status" value="1"/>
</dbReference>
<evidence type="ECO:0000256" key="11">
    <source>
        <dbReference type="SAM" id="MobiDB-lite"/>
    </source>
</evidence>
<comment type="caution">
    <text evidence="13">The sequence shown here is derived from an EMBL/GenBank/DDBJ whole genome shotgun (WGS) entry which is preliminary data.</text>
</comment>
<evidence type="ECO:0000259" key="12">
    <source>
        <dbReference type="PROSITE" id="PS50011"/>
    </source>
</evidence>
<evidence type="ECO:0000256" key="6">
    <source>
        <dbReference type="ARBA" id="ARBA00022777"/>
    </source>
</evidence>
<evidence type="ECO:0000256" key="2">
    <source>
        <dbReference type="ARBA" id="ARBA00012513"/>
    </source>
</evidence>
<keyword evidence="6 13" id="KW-0418">Kinase</keyword>
<evidence type="ECO:0000313" key="14">
    <source>
        <dbReference type="Proteomes" id="UP000516437"/>
    </source>
</evidence>
<dbReference type="InterPro" id="IPR055164">
    <property type="entry name" value="EDR1/CTR1/ARMC3-like_pept-like"/>
</dbReference>
<feature type="binding site" evidence="10">
    <location>
        <position position="739"/>
    </location>
    <ligand>
        <name>ATP</name>
        <dbReference type="ChEBI" id="CHEBI:30616"/>
    </ligand>
</feature>
<dbReference type="PANTHER" id="PTHR44329">
    <property type="entry name" value="SERINE/THREONINE-PROTEIN KINASE TNNI3K-RELATED"/>
    <property type="match status" value="1"/>
</dbReference>
<dbReference type="InterPro" id="IPR017441">
    <property type="entry name" value="Protein_kinase_ATP_BS"/>
</dbReference>
<dbReference type="AlphaFoldDB" id="A0A6A1W3J3"/>
<dbReference type="GO" id="GO:0006950">
    <property type="term" value="P:response to stress"/>
    <property type="evidence" value="ECO:0007669"/>
    <property type="project" value="UniProtKB-ARBA"/>
</dbReference>
<evidence type="ECO:0000256" key="8">
    <source>
        <dbReference type="ARBA" id="ARBA00047899"/>
    </source>
</evidence>
<dbReference type="InterPro" id="IPR001245">
    <property type="entry name" value="Ser-Thr/Tyr_kinase_cat_dom"/>
</dbReference>
<dbReference type="FunFam" id="1.10.510.10:FF:000193">
    <property type="entry name" value="Serine/threonine-protein kinase CTR1"/>
    <property type="match status" value="1"/>
</dbReference>
<dbReference type="PANTHER" id="PTHR44329:SF302">
    <property type="entry name" value="SERINE_THREONINE-PROTEIN KINASE SIS8-RELATED"/>
    <property type="match status" value="1"/>
</dbReference>
<dbReference type="Proteomes" id="UP000516437">
    <property type="component" value="Chromosome 3"/>
</dbReference>
<dbReference type="SUPFAM" id="SSF56112">
    <property type="entry name" value="Protein kinase-like (PK-like)"/>
    <property type="match status" value="1"/>
</dbReference>
<feature type="compositionally biased region" description="Polar residues" evidence="11">
    <location>
        <begin position="575"/>
        <end position="588"/>
    </location>
</feature>
<keyword evidence="4" id="KW-0808">Transferase</keyword>
<dbReference type="GO" id="GO:0010182">
    <property type="term" value="P:sugar mediated signaling pathway"/>
    <property type="evidence" value="ECO:0007669"/>
    <property type="project" value="UniProtKB-ARBA"/>
</dbReference>
<dbReference type="Pfam" id="PF07714">
    <property type="entry name" value="PK_Tyr_Ser-Thr"/>
    <property type="match status" value="1"/>
</dbReference>
<keyword evidence="14" id="KW-1185">Reference proteome</keyword>
<feature type="region of interest" description="Disordered" evidence="11">
    <location>
        <begin position="573"/>
        <end position="595"/>
    </location>
</feature>
<organism evidence="13 14">
    <name type="scientific">Morella rubra</name>
    <name type="common">Chinese bayberry</name>
    <dbReference type="NCBI Taxonomy" id="262757"/>
    <lineage>
        <taxon>Eukaryota</taxon>
        <taxon>Viridiplantae</taxon>
        <taxon>Streptophyta</taxon>
        <taxon>Embryophyta</taxon>
        <taxon>Tracheophyta</taxon>
        <taxon>Spermatophyta</taxon>
        <taxon>Magnoliopsida</taxon>
        <taxon>eudicotyledons</taxon>
        <taxon>Gunneridae</taxon>
        <taxon>Pentapetalae</taxon>
        <taxon>rosids</taxon>
        <taxon>fabids</taxon>
        <taxon>Fagales</taxon>
        <taxon>Myricaceae</taxon>
        <taxon>Morella</taxon>
    </lineage>
</organism>
<accession>A0A6A1W3J3</accession>
<dbReference type="PROSITE" id="PS50011">
    <property type="entry name" value="PROTEIN_KINASE_DOM"/>
    <property type="match status" value="1"/>
</dbReference>
<dbReference type="PROSITE" id="PS00108">
    <property type="entry name" value="PROTEIN_KINASE_ST"/>
    <property type="match status" value="1"/>
</dbReference>
<proteinExistence type="inferred from homology"/>
<dbReference type="Gene3D" id="1.10.510.10">
    <property type="entry name" value="Transferase(Phosphotransferase) domain 1"/>
    <property type="match status" value="1"/>
</dbReference>
<feature type="domain" description="Protein kinase" evidence="12">
    <location>
        <begin position="711"/>
        <end position="966"/>
    </location>
</feature>
<dbReference type="GO" id="GO:0005524">
    <property type="term" value="F:ATP binding"/>
    <property type="evidence" value="ECO:0007669"/>
    <property type="project" value="UniProtKB-UniRule"/>
</dbReference>
<protein>
    <recommendedName>
        <fullName evidence="2">non-specific serine/threonine protein kinase</fullName>
        <ecNumber evidence="2">2.7.11.1</ecNumber>
    </recommendedName>
</protein>
<dbReference type="InterPro" id="IPR051681">
    <property type="entry name" value="Ser/Thr_Kinases-Pseudokinases"/>
</dbReference>